<dbReference type="PANTHER" id="PTHR30612">
    <property type="entry name" value="SECA INNER MEMBRANE COMPONENT OF SEC PROTEIN SECRETION SYSTEM"/>
    <property type="match status" value="1"/>
</dbReference>
<gene>
    <name evidence="4" type="ORF">KIK155_LOCUS20019</name>
    <name evidence="5" type="ORF">TOA249_LOCUS17045</name>
</gene>
<feature type="domain" description="SecA DEAD-like N-terminal" evidence="3">
    <location>
        <begin position="1206"/>
        <end position="1292"/>
    </location>
</feature>
<evidence type="ECO:0000256" key="1">
    <source>
        <dbReference type="PROSITE-ProRule" id="PRU00023"/>
    </source>
</evidence>
<dbReference type="InterPro" id="IPR002110">
    <property type="entry name" value="Ankyrin_rpt"/>
</dbReference>
<organism evidence="4 6">
    <name type="scientific">Rotaria socialis</name>
    <dbReference type="NCBI Taxonomy" id="392032"/>
    <lineage>
        <taxon>Eukaryota</taxon>
        <taxon>Metazoa</taxon>
        <taxon>Spiralia</taxon>
        <taxon>Gnathifera</taxon>
        <taxon>Rotifera</taxon>
        <taxon>Eurotatoria</taxon>
        <taxon>Bdelloidea</taxon>
        <taxon>Philodinida</taxon>
        <taxon>Philodinidae</taxon>
        <taxon>Rotaria</taxon>
    </lineage>
</organism>
<feature type="repeat" description="ANK" evidence="1">
    <location>
        <begin position="867"/>
        <end position="902"/>
    </location>
</feature>
<keyword evidence="1" id="KW-0040">ANK repeat</keyword>
<accession>A0A818M104</accession>
<dbReference type="Proteomes" id="UP000663838">
    <property type="component" value="Unassembled WGS sequence"/>
</dbReference>
<name>A0A818M104_9BILA</name>
<feature type="repeat" description="ANK" evidence="1">
    <location>
        <begin position="833"/>
        <end position="865"/>
    </location>
</feature>
<evidence type="ECO:0000256" key="2">
    <source>
        <dbReference type="SAM" id="MobiDB-lite"/>
    </source>
</evidence>
<dbReference type="EMBL" id="CAJOBS010001196">
    <property type="protein sequence ID" value="CAF4700887.1"/>
    <property type="molecule type" value="Genomic_DNA"/>
</dbReference>
<proteinExistence type="predicted"/>
<protein>
    <recommendedName>
        <fullName evidence="3">SecA DEAD-like N-terminal domain-containing protein</fullName>
    </recommendedName>
</protein>
<dbReference type="Pfam" id="PF12796">
    <property type="entry name" value="Ank_2"/>
    <property type="match status" value="1"/>
</dbReference>
<dbReference type="SUPFAM" id="SSF82185">
    <property type="entry name" value="Histone H3 K4-specific methyltransferase SET7/9 N-terminal domain"/>
    <property type="match status" value="1"/>
</dbReference>
<dbReference type="Proteomes" id="UP000663865">
    <property type="component" value="Unassembled WGS sequence"/>
</dbReference>
<sequence length="1784" mass="207285">MTRPTSKRDYNNRHKLTTSRTTTTNTDSERKEKNFSLGSLSSIKIYPRDNRGNSSQADLNDIADVIELPEISKVKRKEDKFYQHLLPIEDGLYDGIVNDKLLREGLGTYNTNDGKEYYSGVWKNDKTHGYGYRFENYGSSIYHGFFENQILKEGFGKVKLENDYVYEGKIENGKFHGLGSLSVEIEGLPPLNRPGIENGTLSLIAMWGNGITRIVFANGIEQYYAHQYQVFQHSLDSIISSNIDNLDKKREDFQILISLFEKRLIGSTLLKQISEHPGLPKELKLAADLLQRLDTCYDNLRKYTTLPSRKSYSDSLKLFCATGLKTYAKRLAWIPHDNRFNTILAKEIFEDDLNNFAKKTKISELKDVLGINPLIVNLIQKMISFADERLKQVCSHEHCRAYFMKIHTQLIKTTWKEYFRKFREGTATYKSDYEVDKKCNFFTDCYSNLLELPFIDRREFNIEIKHLTDLWRSSNFQILVDKKPILNQTDVDFSENIFRILLDGRDGKFKSVELIPLNIENNRLEDLINLIEREANHQDIIVIGILYYKHNSLSDHYLQVFNDLGSSEIQRLKTNESWIFIVKKNGEKINEKIYSTVPYTLLIKEEALFRVKEEMKIEENNVKKDIELIIYEAMEFSVKNLTPWENFSANQWKKYLNEDIRSDISTKELGDKLLIKILKKTKDKIKEFFNMNSNEFPDTLEKLIIYFQSNILRDKTSNFQIKMKEFIKVIDYLLQISEGRTSHISDLIDIQLQSIKVFIEHTQNTKDVIDHFLNFNVAFNYVSEKFLTHFESHSSFNQTTSTILSLIKDIFKNIIIEEANESPQSPKIDLESDLEDSLQDAAYSGDIARVKELLDSGANVDARGRISGKTALHLAVLRDENVRLKLISYLLEKGASIYIGDNDEKSPLDYALELNIDLSSLSSSIQHRKKYKLNELESKLSALQQMNNFLHCLSAVDLTWYVEKSRIQLIDNNLFRKIQNNNFYQVLDIESAKRIVTDPCPHYLLDAIHDLVQLINDKSKSPEENLITSIKFKGALLMAIGKSLKYFNDQLIYNSLEQFKRDCVLPFEDLTVKNESYEVFCEKLEKIDLYFLYNRKLKEITFEKALNLFQETNENLSNPKSLTKAFSDYEKQFKDYFNDIIKTTFIENVIAGTKKIANSSKFKREKIPEIIAGLSVILSFKVSNFIEINSQGKYVLKQKYNQNYLLKPHCIQILGVFLLLDFNGSNNNIPPNHLAEILTGQGKSWALALLAGYFSLMGYQVTVACYSDYLSKRDQRDFKTNFDPFKLTNEVKYRTFEKMCDDKITGENNRPSLRDIISNIMSGKRLTPQSNQINQNKPSILLIDEVDVFCSDGFGILYYPVTHICDKYIGEMQKSIWENIRNGFRDKSHLKSLANSLIEKSSSQSEFLSHLIKFNIIEGHLDKMISTALRVDNDIEKENNLRHKYQIIDGIIHSKKRDGRFSKTIFYGYENSFYYLNFMYEKQSSFNQVELKEENFGYLLFDCGKISYSELPNSYNGIFGVSGTLKDLSTGEDSLLKHYKINQKSYYPSFFGDSRLEFDIHHDFAIEVTKKDWFNTIVTKSRGKVQNDRAVLIFFDTEELLDEFDASYSGDLGVIPYCITKTKIIIDKKIKLYSDDDVEKLIKDEFAGHHRHVTLLTKEFGRGVDFQAEAKVNDKGGMHVIQTFFSMDVKEETQIKGRTARKDERGSYELVLCLEHLNSATKNTTYSELDTQRREIENSLVKDKMETIKKNKEVHDKTLSFYQDAISECNDTNRRQFIERIQEL</sequence>
<dbReference type="InterPro" id="IPR036770">
    <property type="entry name" value="Ankyrin_rpt-contain_sf"/>
</dbReference>
<feature type="compositionally biased region" description="Basic and acidic residues" evidence="2">
    <location>
        <begin position="1"/>
        <end position="12"/>
    </location>
</feature>
<dbReference type="InterPro" id="IPR000185">
    <property type="entry name" value="SecA"/>
</dbReference>
<dbReference type="GO" id="GO:0016020">
    <property type="term" value="C:membrane"/>
    <property type="evidence" value="ECO:0007669"/>
    <property type="project" value="InterPro"/>
</dbReference>
<dbReference type="SUPFAM" id="SSF48403">
    <property type="entry name" value="Ankyrin repeat"/>
    <property type="match status" value="1"/>
</dbReference>
<dbReference type="EMBL" id="CAJNYV010003483">
    <property type="protein sequence ID" value="CAF3582487.1"/>
    <property type="molecule type" value="Genomic_DNA"/>
</dbReference>
<evidence type="ECO:0000313" key="5">
    <source>
        <dbReference type="EMBL" id="CAF4700887.1"/>
    </source>
</evidence>
<feature type="region of interest" description="Disordered" evidence="2">
    <location>
        <begin position="1"/>
        <end position="34"/>
    </location>
</feature>
<dbReference type="GO" id="GO:0006886">
    <property type="term" value="P:intracellular protein transport"/>
    <property type="evidence" value="ECO:0007669"/>
    <property type="project" value="InterPro"/>
</dbReference>
<dbReference type="PANTHER" id="PTHR30612:SF0">
    <property type="entry name" value="CHLOROPLAST PROTEIN-TRANSPORTING ATPASE"/>
    <property type="match status" value="1"/>
</dbReference>
<dbReference type="GO" id="GO:0005524">
    <property type="term" value="F:ATP binding"/>
    <property type="evidence" value="ECO:0007669"/>
    <property type="project" value="InterPro"/>
</dbReference>
<dbReference type="PROSITE" id="PS50088">
    <property type="entry name" value="ANK_REPEAT"/>
    <property type="match status" value="2"/>
</dbReference>
<dbReference type="PROSITE" id="PS50297">
    <property type="entry name" value="ANK_REP_REGION"/>
    <property type="match status" value="1"/>
</dbReference>
<dbReference type="GO" id="GO:0017038">
    <property type="term" value="P:protein import"/>
    <property type="evidence" value="ECO:0007669"/>
    <property type="project" value="InterPro"/>
</dbReference>
<dbReference type="SMART" id="SM00248">
    <property type="entry name" value="ANK"/>
    <property type="match status" value="2"/>
</dbReference>
<dbReference type="Gene3D" id="3.40.50.300">
    <property type="entry name" value="P-loop containing nucleotide triphosphate hydrolases"/>
    <property type="match status" value="2"/>
</dbReference>
<evidence type="ECO:0000313" key="4">
    <source>
        <dbReference type="EMBL" id="CAF3582487.1"/>
    </source>
</evidence>
<dbReference type="Pfam" id="PF07517">
    <property type="entry name" value="SecA_DEAD"/>
    <property type="match status" value="1"/>
</dbReference>
<dbReference type="InterPro" id="IPR011115">
    <property type="entry name" value="SecA_DEAD"/>
</dbReference>
<dbReference type="Gene3D" id="1.25.40.20">
    <property type="entry name" value="Ankyrin repeat-containing domain"/>
    <property type="match status" value="1"/>
</dbReference>
<dbReference type="InterPro" id="IPR027417">
    <property type="entry name" value="P-loop_NTPase"/>
</dbReference>
<evidence type="ECO:0000259" key="3">
    <source>
        <dbReference type="Pfam" id="PF07517"/>
    </source>
</evidence>
<dbReference type="SUPFAM" id="SSF52540">
    <property type="entry name" value="P-loop containing nucleoside triphosphate hydrolases"/>
    <property type="match status" value="2"/>
</dbReference>
<comment type="caution">
    <text evidence="4">The sequence shown here is derived from an EMBL/GenBank/DDBJ whole genome shotgun (WGS) entry which is preliminary data.</text>
</comment>
<dbReference type="GO" id="GO:0006605">
    <property type="term" value="P:protein targeting"/>
    <property type="evidence" value="ECO:0007669"/>
    <property type="project" value="InterPro"/>
</dbReference>
<evidence type="ECO:0000313" key="6">
    <source>
        <dbReference type="Proteomes" id="UP000663865"/>
    </source>
</evidence>
<reference evidence="4" key="1">
    <citation type="submission" date="2021-02" db="EMBL/GenBank/DDBJ databases">
        <authorList>
            <person name="Nowell W R."/>
        </authorList>
    </citation>
    <scope>NUCLEOTIDE SEQUENCE</scope>
</reference>